<dbReference type="EMBL" id="PIPY01000007">
    <property type="protein sequence ID" value="RUO60190.1"/>
    <property type="molecule type" value="Genomic_DNA"/>
</dbReference>
<sequence>MTLTDALNQVQEHRSFDAFGKPRYGGMVEGNGTLTSLTQGAPFTPRGFTGHEHIDSAKLIHMNGRGYDYQIGRFLSVDPFIQAPANSQSHKRPTSPILKKKPRNRGAFE</sequence>
<evidence type="ECO:0000256" key="1">
    <source>
        <dbReference type="SAM" id="MobiDB-lite"/>
    </source>
</evidence>
<proteinExistence type="predicted"/>
<organism evidence="2 3">
    <name type="scientific">Pseudidiomarina insulisalsae</name>
    <dbReference type="NCBI Taxonomy" id="575789"/>
    <lineage>
        <taxon>Bacteria</taxon>
        <taxon>Pseudomonadati</taxon>
        <taxon>Pseudomonadota</taxon>
        <taxon>Gammaproteobacteria</taxon>
        <taxon>Alteromonadales</taxon>
        <taxon>Idiomarinaceae</taxon>
        <taxon>Pseudidiomarina</taxon>
    </lineage>
</organism>
<dbReference type="InterPro" id="IPR022385">
    <property type="entry name" value="Rhs_assc_core"/>
</dbReference>
<evidence type="ECO:0000313" key="3">
    <source>
        <dbReference type="Proteomes" id="UP000288259"/>
    </source>
</evidence>
<keyword evidence="3" id="KW-1185">Reference proteome</keyword>
<comment type="caution">
    <text evidence="2">The sequence shown here is derived from an EMBL/GenBank/DDBJ whole genome shotgun (WGS) entry which is preliminary data.</text>
</comment>
<dbReference type="NCBIfam" id="TIGR03696">
    <property type="entry name" value="Rhs_assc_core"/>
    <property type="match status" value="1"/>
</dbReference>
<evidence type="ECO:0000313" key="2">
    <source>
        <dbReference type="EMBL" id="RUO60190.1"/>
    </source>
</evidence>
<feature type="compositionally biased region" description="Basic residues" evidence="1">
    <location>
        <begin position="89"/>
        <end position="109"/>
    </location>
</feature>
<reference evidence="3" key="1">
    <citation type="journal article" date="2018" name="Front. Microbiol.">
        <title>Genome-Based Analysis Reveals the Taxonomy and Diversity of the Family Idiomarinaceae.</title>
        <authorList>
            <person name="Liu Y."/>
            <person name="Lai Q."/>
            <person name="Shao Z."/>
        </authorList>
    </citation>
    <scope>NUCLEOTIDE SEQUENCE [LARGE SCALE GENOMIC DNA]</scope>
    <source>
        <strain evidence="3">CVS-6</strain>
    </source>
</reference>
<gene>
    <name evidence="2" type="ORF">CWI71_07210</name>
</gene>
<dbReference type="AlphaFoldDB" id="A0A432YGY9"/>
<accession>A0A432YGY9</accession>
<protein>
    <submittedName>
        <fullName evidence="2">Uncharacterized protein</fullName>
    </submittedName>
</protein>
<name>A0A432YGY9_9GAMM</name>
<dbReference type="Gene3D" id="2.180.10.10">
    <property type="entry name" value="RHS repeat-associated core"/>
    <property type="match status" value="1"/>
</dbReference>
<dbReference type="Proteomes" id="UP000288259">
    <property type="component" value="Unassembled WGS sequence"/>
</dbReference>
<feature type="region of interest" description="Disordered" evidence="1">
    <location>
        <begin position="84"/>
        <end position="109"/>
    </location>
</feature>